<dbReference type="Proteomes" id="UP000054477">
    <property type="component" value="Unassembled WGS sequence"/>
</dbReference>
<name>A0A0C9XIE1_9AGAR</name>
<proteinExistence type="predicted"/>
<reference evidence="3" key="2">
    <citation type="submission" date="2015-01" db="EMBL/GenBank/DDBJ databases">
        <title>Evolutionary Origins and Diversification of the Mycorrhizal Mutualists.</title>
        <authorList>
            <consortium name="DOE Joint Genome Institute"/>
            <consortium name="Mycorrhizal Genomics Consortium"/>
            <person name="Kohler A."/>
            <person name="Kuo A."/>
            <person name="Nagy L.G."/>
            <person name="Floudas D."/>
            <person name="Copeland A."/>
            <person name="Barry K.W."/>
            <person name="Cichocki N."/>
            <person name="Veneault-Fourrey C."/>
            <person name="LaButti K."/>
            <person name="Lindquist E.A."/>
            <person name="Lipzen A."/>
            <person name="Lundell T."/>
            <person name="Morin E."/>
            <person name="Murat C."/>
            <person name="Riley R."/>
            <person name="Ohm R."/>
            <person name="Sun H."/>
            <person name="Tunlid A."/>
            <person name="Henrissat B."/>
            <person name="Grigoriev I.V."/>
            <person name="Hibbett D.S."/>
            <person name="Martin F."/>
        </authorList>
    </citation>
    <scope>NUCLEOTIDE SEQUENCE [LARGE SCALE GENOMIC DNA]</scope>
    <source>
        <strain evidence="3">LaAM-08-1</strain>
    </source>
</reference>
<gene>
    <name evidence="2" type="ORF">K443DRAFT_678546</name>
</gene>
<sequence>MCPSRKFGSIGKKHSLSLDDDSRSARSCKGRLRPLGTSFLPGSKNEQNPGEK</sequence>
<reference evidence="2 3" key="1">
    <citation type="submission" date="2014-04" db="EMBL/GenBank/DDBJ databases">
        <authorList>
            <consortium name="DOE Joint Genome Institute"/>
            <person name="Kuo A."/>
            <person name="Kohler A."/>
            <person name="Nagy L.G."/>
            <person name="Floudas D."/>
            <person name="Copeland A."/>
            <person name="Barry K.W."/>
            <person name="Cichocki N."/>
            <person name="Veneault-Fourrey C."/>
            <person name="LaButti K."/>
            <person name="Lindquist E.A."/>
            <person name="Lipzen A."/>
            <person name="Lundell T."/>
            <person name="Morin E."/>
            <person name="Murat C."/>
            <person name="Sun H."/>
            <person name="Tunlid A."/>
            <person name="Henrissat B."/>
            <person name="Grigoriev I.V."/>
            <person name="Hibbett D.S."/>
            <person name="Martin F."/>
            <person name="Nordberg H.P."/>
            <person name="Cantor M.N."/>
            <person name="Hua S.X."/>
        </authorList>
    </citation>
    <scope>NUCLEOTIDE SEQUENCE [LARGE SCALE GENOMIC DNA]</scope>
    <source>
        <strain evidence="2 3">LaAM-08-1</strain>
    </source>
</reference>
<feature type="region of interest" description="Disordered" evidence="1">
    <location>
        <begin position="1"/>
        <end position="52"/>
    </location>
</feature>
<evidence type="ECO:0000313" key="2">
    <source>
        <dbReference type="EMBL" id="KIK01289.1"/>
    </source>
</evidence>
<accession>A0A0C9XIE1</accession>
<evidence type="ECO:0000313" key="3">
    <source>
        <dbReference type="Proteomes" id="UP000054477"/>
    </source>
</evidence>
<dbReference type="HOGENOM" id="CLU_3087610_0_0_1"/>
<keyword evidence="3" id="KW-1185">Reference proteome</keyword>
<dbReference type="EMBL" id="KN838609">
    <property type="protein sequence ID" value="KIK01289.1"/>
    <property type="molecule type" value="Genomic_DNA"/>
</dbReference>
<evidence type="ECO:0000256" key="1">
    <source>
        <dbReference type="SAM" id="MobiDB-lite"/>
    </source>
</evidence>
<protein>
    <submittedName>
        <fullName evidence="2">Uncharacterized protein</fullName>
    </submittedName>
</protein>
<dbReference type="AlphaFoldDB" id="A0A0C9XIE1"/>
<organism evidence="2 3">
    <name type="scientific">Laccaria amethystina LaAM-08-1</name>
    <dbReference type="NCBI Taxonomy" id="1095629"/>
    <lineage>
        <taxon>Eukaryota</taxon>
        <taxon>Fungi</taxon>
        <taxon>Dikarya</taxon>
        <taxon>Basidiomycota</taxon>
        <taxon>Agaricomycotina</taxon>
        <taxon>Agaricomycetes</taxon>
        <taxon>Agaricomycetidae</taxon>
        <taxon>Agaricales</taxon>
        <taxon>Agaricineae</taxon>
        <taxon>Hydnangiaceae</taxon>
        <taxon>Laccaria</taxon>
    </lineage>
</organism>